<keyword evidence="3" id="KW-1185">Reference proteome</keyword>
<reference evidence="2 3" key="1">
    <citation type="journal article" date="2011" name="Stand. Genomic Sci.">
        <title>Non-contiguous finished genome sequence of Bacteroides coprosuis type strain (PC139).</title>
        <authorList>
            <person name="Land M."/>
            <person name="Held B."/>
            <person name="Gronow S."/>
            <person name="Abt B."/>
            <person name="Lucas S."/>
            <person name="Del Rio T.G."/>
            <person name="Nolan M."/>
            <person name="Tice H."/>
            <person name="Cheng J.F."/>
            <person name="Pitluck S."/>
            <person name="Liolios K."/>
            <person name="Pagani I."/>
            <person name="Ivanova N."/>
            <person name="Mavromatis K."/>
            <person name="Mikhailova N."/>
            <person name="Pati A."/>
            <person name="Tapia R."/>
            <person name="Han C."/>
            <person name="Goodwin L."/>
            <person name="Chen A."/>
            <person name="Palaniappan K."/>
            <person name="Hauser L."/>
            <person name="Brambilla E.M."/>
            <person name="Rohde M."/>
            <person name="Goker M."/>
            <person name="Detter J.C."/>
            <person name="Woyke T."/>
            <person name="Bristow J."/>
            <person name="Eisen J.A."/>
            <person name="Markowitz V."/>
            <person name="Hugenholtz P."/>
            <person name="Kyrpides N.C."/>
            <person name="Klenk H.P."/>
            <person name="Lapidus A."/>
        </authorList>
    </citation>
    <scope>NUCLEOTIDE SEQUENCE</scope>
    <source>
        <strain evidence="2 3">DSM 18011</strain>
    </source>
</reference>
<keyword evidence="1" id="KW-0812">Transmembrane</keyword>
<accession>F3ZS79</accession>
<name>F3ZS79_9BACE</name>
<proteinExistence type="predicted"/>
<dbReference type="AlphaFoldDB" id="F3ZS79"/>
<feature type="transmembrane region" description="Helical" evidence="1">
    <location>
        <begin position="20"/>
        <end position="52"/>
    </location>
</feature>
<dbReference type="STRING" id="679937.Bcop_1921"/>
<dbReference type="Proteomes" id="UP000018439">
    <property type="component" value="Chromosome"/>
</dbReference>
<protein>
    <recommendedName>
        <fullName evidence="4">Transmembrane protein</fullName>
    </recommendedName>
</protein>
<keyword evidence="1" id="KW-0472">Membrane</keyword>
<evidence type="ECO:0000313" key="3">
    <source>
        <dbReference type="Proteomes" id="UP000018439"/>
    </source>
</evidence>
<evidence type="ECO:0000256" key="1">
    <source>
        <dbReference type="SAM" id="Phobius"/>
    </source>
</evidence>
<feature type="transmembrane region" description="Helical" evidence="1">
    <location>
        <begin position="73"/>
        <end position="90"/>
    </location>
</feature>
<keyword evidence="1" id="KW-1133">Transmembrane helix</keyword>
<evidence type="ECO:0000313" key="2">
    <source>
        <dbReference type="EMBL" id="EGJ72100.1"/>
    </source>
</evidence>
<evidence type="ECO:0008006" key="4">
    <source>
        <dbReference type="Google" id="ProtNLM"/>
    </source>
</evidence>
<dbReference type="HOGENOM" id="CLU_2420805_0_0_10"/>
<gene>
    <name evidence="2" type="ORF">Bcop_1921</name>
</gene>
<dbReference type="EMBL" id="CM001167">
    <property type="protein sequence ID" value="EGJ72100.1"/>
    <property type="molecule type" value="Genomic_DNA"/>
</dbReference>
<sequence>MERLMGSEFVEWLYNRGKDLVVMIWTVALGIISPLKATIGLLILFFIVNCIFGYKAGFKCGEKFNMKKLKDGFWLLITFFLLIVLINQSML</sequence>
<organism evidence="2 3">
    <name type="scientific">Bacteroides coprosuis DSM 18011</name>
    <dbReference type="NCBI Taxonomy" id="679937"/>
    <lineage>
        <taxon>Bacteria</taxon>
        <taxon>Pseudomonadati</taxon>
        <taxon>Bacteroidota</taxon>
        <taxon>Bacteroidia</taxon>
        <taxon>Bacteroidales</taxon>
        <taxon>Bacteroidaceae</taxon>
        <taxon>Bacteroides</taxon>
    </lineage>
</organism>